<dbReference type="InterPro" id="IPR051800">
    <property type="entry name" value="PqiA-PqiB_transport"/>
</dbReference>
<reference evidence="9" key="1">
    <citation type="journal article" date="2019" name="Int. J. Syst. Evol. Microbiol.">
        <title>The Global Catalogue of Microorganisms (GCM) 10K type strain sequencing project: providing services to taxonomists for standard genome sequencing and annotation.</title>
        <authorList>
            <consortium name="The Broad Institute Genomics Platform"/>
            <consortium name="The Broad Institute Genome Sequencing Center for Infectious Disease"/>
            <person name="Wu L."/>
            <person name="Ma J."/>
        </authorList>
    </citation>
    <scope>NUCLEOTIDE SEQUENCE [LARGE SCALE GENOMIC DNA]</scope>
    <source>
        <strain evidence="9">CGMCC 4.1467</strain>
    </source>
</reference>
<keyword evidence="4 7" id="KW-0812">Transmembrane</keyword>
<dbReference type="RefSeq" id="WP_379711376.1">
    <property type="nucleotide sequence ID" value="NZ_JBHTBS010000003.1"/>
</dbReference>
<dbReference type="InterPro" id="IPR007498">
    <property type="entry name" value="PqiA-like"/>
</dbReference>
<evidence type="ECO:0000256" key="5">
    <source>
        <dbReference type="ARBA" id="ARBA00022989"/>
    </source>
</evidence>
<proteinExistence type="predicted"/>
<evidence type="ECO:0000256" key="1">
    <source>
        <dbReference type="ARBA" id="ARBA00004533"/>
    </source>
</evidence>
<dbReference type="Proteomes" id="UP001596472">
    <property type="component" value="Unassembled WGS sequence"/>
</dbReference>
<keyword evidence="5 7" id="KW-1133">Transmembrane helix</keyword>
<protein>
    <submittedName>
        <fullName evidence="8">Paraquat-inducible protein A</fullName>
    </submittedName>
</protein>
<dbReference type="PANTHER" id="PTHR30462:SF3">
    <property type="entry name" value="INTERMEMBRANE TRANSPORT PROTEIN PQIA"/>
    <property type="match status" value="1"/>
</dbReference>
<comment type="caution">
    <text evidence="8">The sequence shown here is derived from an EMBL/GenBank/DDBJ whole genome shotgun (WGS) entry which is preliminary data.</text>
</comment>
<feature type="transmembrane region" description="Helical" evidence="7">
    <location>
        <begin position="148"/>
        <end position="169"/>
    </location>
</feature>
<dbReference type="Pfam" id="PF04403">
    <property type="entry name" value="PqiA"/>
    <property type="match status" value="1"/>
</dbReference>
<gene>
    <name evidence="8" type="ORF">ACFQY0_08690</name>
</gene>
<evidence type="ECO:0000313" key="9">
    <source>
        <dbReference type="Proteomes" id="UP001596472"/>
    </source>
</evidence>
<keyword evidence="9" id="KW-1185">Reference proteome</keyword>
<evidence type="ECO:0000313" key="8">
    <source>
        <dbReference type="EMBL" id="MFC7337251.1"/>
    </source>
</evidence>
<organism evidence="8 9">
    <name type="scientific">Haloferula chungangensis</name>
    <dbReference type="NCBI Taxonomy" id="1048331"/>
    <lineage>
        <taxon>Bacteria</taxon>
        <taxon>Pseudomonadati</taxon>
        <taxon>Verrucomicrobiota</taxon>
        <taxon>Verrucomicrobiia</taxon>
        <taxon>Verrucomicrobiales</taxon>
        <taxon>Verrucomicrobiaceae</taxon>
        <taxon>Haloferula</taxon>
    </lineage>
</organism>
<feature type="transmembrane region" description="Helical" evidence="7">
    <location>
        <begin position="181"/>
        <end position="198"/>
    </location>
</feature>
<keyword evidence="6 7" id="KW-0472">Membrane</keyword>
<comment type="subcellular location">
    <subcellularLocation>
        <location evidence="1">Cell inner membrane</location>
    </subcellularLocation>
</comment>
<evidence type="ECO:0000256" key="2">
    <source>
        <dbReference type="ARBA" id="ARBA00022475"/>
    </source>
</evidence>
<evidence type="ECO:0000256" key="6">
    <source>
        <dbReference type="ARBA" id="ARBA00023136"/>
    </source>
</evidence>
<dbReference type="EMBL" id="JBHTBS010000003">
    <property type="protein sequence ID" value="MFC7337251.1"/>
    <property type="molecule type" value="Genomic_DNA"/>
</dbReference>
<feature type="transmembrane region" description="Helical" evidence="7">
    <location>
        <begin position="102"/>
        <end position="127"/>
    </location>
</feature>
<evidence type="ECO:0000256" key="4">
    <source>
        <dbReference type="ARBA" id="ARBA00022692"/>
    </source>
</evidence>
<accession>A0ABW2L840</accession>
<name>A0ABW2L840_9BACT</name>
<keyword evidence="2" id="KW-1003">Cell membrane</keyword>
<feature type="transmembrane region" description="Helical" evidence="7">
    <location>
        <begin position="50"/>
        <end position="69"/>
    </location>
</feature>
<evidence type="ECO:0000256" key="3">
    <source>
        <dbReference type="ARBA" id="ARBA00022519"/>
    </source>
</evidence>
<dbReference type="PANTHER" id="PTHR30462">
    <property type="entry name" value="INTERMEMBRANE TRANSPORT PROTEIN PQIB-RELATED"/>
    <property type="match status" value="1"/>
</dbReference>
<keyword evidence="3" id="KW-0997">Cell inner membrane</keyword>
<sequence>MNKATGTFAADQGLASCHTCGKVTPLAEHYCSRCHSHLHLRKPHSLARTWAFLIAAIAFYVPAMSLPVMNVSGLGTSASGGAGGSTILGGVITFWNMGSYPVAIIIFTASVLIPILKVIALIWLCLAASGKHTAPPRSLAVTYHITELLGRWSMVDVFVVAILACLVRLGALMTITPGPAALAFALVVILTMISAMSFDPRLIWDHRRGKNFPTP</sequence>
<evidence type="ECO:0000256" key="7">
    <source>
        <dbReference type="SAM" id="Phobius"/>
    </source>
</evidence>